<keyword evidence="8" id="KW-0547">Nucleotide-binding</keyword>
<dbReference type="InterPro" id="IPR011006">
    <property type="entry name" value="CheY-like_superfamily"/>
</dbReference>
<evidence type="ECO:0000256" key="12">
    <source>
        <dbReference type="ARBA" id="ARBA00023012"/>
    </source>
</evidence>
<feature type="domain" description="Response regulatory" evidence="19">
    <location>
        <begin position="607"/>
        <end position="728"/>
    </location>
</feature>
<feature type="domain" description="Histidine kinase" evidence="18">
    <location>
        <begin position="370"/>
        <end position="591"/>
    </location>
</feature>
<keyword evidence="11 17" id="KW-1133">Transmembrane helix</keyword>
<keyword evidence="12" id="KW-0902">Two-component regulatory system</keyword>
<proteinExistence type="predicted"/>
<dbReference type="Gene3D" id="3.30.565.10">
    <property type="entry name" value="Histidine kinase-like ATPase, C-terminal domain"/>
    <property type="match status" value="1"/>
</dbReference>
<dbReference type="SMART" id="SM00387">
    <property type="entry name" value="HATPase_c"/>
    <property type="match status" value="1"/>
</dbReference>
<feature type="modified residue" description="4-aspartylphosphate" evidence="15">
    <location>
        <position position="661"/>
    </location>
</feature>
<feature type="transmembrane region" description="Helical" evidence="17">
    <location>
        <begin position="278"/>
        <end position="299"/>
    </location>
</feature>
<dbReference type="InterPro" id="IPR003661">
    <property type="entry name" value="HisK_dim/P_dom"/>
</dbReference>
<dbReference type="PROSITE" id="PS50110">
    <property type="entry name" value="RESPONSE_REGULATORY"/>
    <property type="match status" value="2"/>
</dbReference>
<evidence type="ECO:0000256" key="14">
    <source>
        <dbReference type="PROSITE-ProRule" id="PRU00110"/>
    </source>
</evidence>
<evidence type="ECO:0000256" key="4">
    <source>
        <dbReference type="ARBA" id="ARBA00022475"/>
    </source>
</evidence>
<evidence type="ECO:0000256" key="1">
    <source>
        <dbReference type="ARBA" id="ARBA00000085"/>
    </source>
</evidence>
<keyword evidence="9 21" id="KW-0418">Kinase</keyword>
<comment type="caution">
    <text evidence="21">The sequence shown here is derived from an EMBL/GenBank/DDBJ whole genome shotgun (WGS) entry which is preliminary data.</text>
</comment>
<feature type="domain" description="HPt" evidence="20">
    <location>
        <begin position="898"/>
        <end position="995"/>
    </location>
</feature>
<dbReference type="Proteomes" id="UP000196878">
    <property type="component" value="Unassembled WGS sequence"/>
</dbReference>
<protein>
    <recommendedName>
        <fullName evidence="3">histidine kinase</fullName>
        <ecNumber evidence="3">2.7.13.3</ecNumber>
    </recommendedName>
</protein>
<dbReference type="SUPFAM" id="SSF55874">
    <property type="entry name" value="ATPase domain of HSP90 chaperone/DNA topoisomerase II/histidine kinase"/>
    <property type="match status" value="1"/>
</dbReference>
<dbReference type="SMART" id="SM00388">
    <property type="entry name" value="HisKA"/>
    <property type="match status" value="1"/>
</dbReference>
<dbReference type="SMART" id="SM00448">
    <property type="entry name" value="REC"/>
    <property type="match status" value="2"/>
</dbReference>
<dbReference type="InterPro" id="IPR036641">
    <property type="entry name" value="HPT_dom_sf"/>
</dbReference>
<feature type="transmembrane region" description="Helical" evidence="17">
    <location>
        <begin position="200"/>
        <end position="218"/>
    </location>
</feature>
<keyword evidence="5 15" id="KW-0597">Phosphoprotein</keyword>
<comment type="catalytic activity">
    <reaction evidence="1">
        <text>ATP + protein L-histidine = ADP + protein N-phospho-L-histidine.</text>
        <dbReference type="EC" id="2.7.13.3"/>
    </reaction>
</comment>
<dbReference type="FunFam" id="3.30.565.10:FF:000010">
    <property type="entry name" value="Sensor histidine kinase RcsC"/>
    <property type="match status" value="1"/>
</dbReference>
<dbReference type="CDD" id="cd00082">
    <property type="entry name" value="HisKA"/>
    <property type="match status" value="1"/>
</dbReference>
<evidence type="ECO:0000256" key="9">
    <source>
        <dbReference type="ARBA" id="ARBA00022777"/>
    </source>
</evidence>
<keyword evidence="6" id="KW-0808">Transferase</keyword>
<dbReference type="SUPFAM" id="SSF52172">
    <property type="entry name" value="CheY-like"/>
    <property type="match status" value="2"/>
</dbReference>
<dbReference type="CDD" id="cd00156">
    <property type="entry name" value="REC"/>
    <property type="match status" value="1"/>
</dbReference>
<keyword evidence="4" id="KW-1003">Cell membrane</keyword>
<keyword evidence="22" id="KW-1185">Reference proteome</keyword>
<dbReference type="Gene3D" id="3.40.50.2300">
    <property type="match status" value="2"/>
</dbReference>
<dbReference type="PANTHER" id="PTHR45339:SF1">
    <property type="entry name" value="HYBRID SIGNAL TRANSDUCTION HISTIDINE KINASE J"/>
    <property type="match status" value="1"/>
</dbReference>
<feature type="transmembrane region" description="Helical" evidence="17">
    <location>
        <begin position="305"/>
        <end position="330"/>
    </location>
</feature>
<feature type="modified residue" description="Phosphohistidine" evidence="14">
    <location>
        <position position="937"/>
    </location>
</feature>
<dbReference type="AlphaFoldDB" id="A0A212A9A5"/>
<dbReference type="InterPro" id="IPR008207">
    <property type="entry name" value="Sig_transdc_His_kin_Hpt_dom"/>
</dbReference>
<accession>A0A212A9A5</accession>
<dbReference type="Pfam" id="PF00072">
    <property type="entry name" value="Response_reg"/>
    <property type="match status" value="2"/>
</dbReference>
<dbReference type="EC" id="2.7.13.3" evidence="3"/>
<keyword evidence="10" id="KW-0067">ATP-binding</keyword>
<evidence type="ECO:0000313" key="21">
    <source>
        <dbReference type="EMBL" id="OWJ76555.1"/>
    </source>
</evidence>
<name>A0A212A9A5_9RHOB</name>
<dbReference type="InterPro" id="IPR001789">
    <property type="entry name" value="Sig_transdc_resp-reg_receiver"/>
</dbReference>
<evidence type="ECO:0000313" key="22">
    <source>
        <dbReference type="Proteomes" id="UP000196878"/>
    </source>
</evidence>
<reference evidence="21 22" key="1">
    <citation type="submission" date="2016-12" db="EMBL/GenBank/DDBJ databases">
        <title>Comparison of Traditional DNA-DNA Hybridization with In Silico Genomic Analysis.</title>
        <authorList>
            <person name="Nicholson A.C."/>
            <person name="Humrighouse B.W."/>
            <person name="Graziano J."/>
            <person name="Lasker B."/>
            <person name="Whitney A.M."/>
            <person name="Mcquiston J.R."/>
        </authorList>
    </citation>
    <scope>NUCLEOTIDE SEQUENCE [LARGE SCALE GENOMIC DNA]</scope>
    <source>
        <strain evidence="21 22">H2240</strain>
    </source>
</reference>
<dbReference type="Pfam" id="PF02518">
    <property type="entry name" value="HATPase_c"/>
    <property type="match status" value="1"/>
</dbReference>
<dbReference type="InterPro" id="IPR005467">
    <property type="entry name" value="His_kinase_dom"/>
</dbReference>
<dbReference type="GO" id="GO:0000155">
    <property type="term" value="F:phosphorelay sensor kinase activity"/>
    <property type="evidence" value="ECO:0007669"/>
    <property type="project" value="InterPro"/>
</dbReference>
<dbReference type="GO" id="GO:0005524">
    <property type="term" value="F:ATP binding"/>
    <property type="evidence" value="ECO:0007669"/>
    <property type="project" value="UniProtKB-KW"/>
</dbReference>
<dbReference type="Pfam" id="PF00512">
    <property type="entry name" value="HisKA"/>
    <property type="match status" value="1"/>
</dbReference>
<dbReference type="InterPro" id="IPR003594">
    <property type="entry name" value="HATPase_dom"/>
</dbReference>
<dbReference type="SUPFAM" id="SSF47384">
    <property type="entry name" value="Homodimeric domain of signal transducing histidine kinase"/>
    <property type="match status" value="1"/>
</dbReference>
<evidence type="ECO:0000256" key="11">
    <source>
        <dbReference type="ARBA" id="ARBA00022989"/>
    </source>
</evidence>
<evidence type="ECO:0000256" key="5">
    <source>
        <dbReference type="ARBA" id="ARBA00022553"/>
    </source>
</evidence>
<feature type="domain" description="Response regulatory" evidence="19">
    <location>
        <begin position="749"/>
        <end position="867"/>
    </location>
</feature>
<organism evidence="21 22">
    <name type="scientific">Haematobacter genomosp. 1</name>
    <dbReference type="NCBI Taxonomy" id="366618"/>
    <lineage>
        <taxon>Bacteria</taxon>
        <taxon>Pseudomonadati</taxon>
        <taxon>Pseudomonadota</taxon>
        <taxon>Alphaproteobacteria</taxon>
        <taxon>Rhodobacterales</taxon>
        <taxon>Paracoccaceae</taxon>
        <taxon>Haematobacter</taxon>
    </lineage>
</organism>
<dbReference type="Gene3D" id="1.20.120.160">
    <property type="entry name" value="HPT domain"/>
    <property type="match status" value="1"/>
</dbReference>
<evidence type="ECO:0000256" key="17">
    <source>
        <dbReference type="SAM" id="Phobius"/>
    </source>
</evidence>
<dbReference type="GO" id="GO:0005886">
    <property type="term" value="C:plasma membrane"/>
    <property type="evidence" value="ECO:0007669"/>
    <property type="project" value="UniProtKB-SubCell"/>
</dbReference>
<evidence type="ECO:0000259" key="19">
    <source>
        <dbReference type="PROSITE" id="PS50110"/>
    </source>
</evidence>
<dbReference type="OrthoDB" id="9801651at2"/>
<dbReference type="Gene3D" id="1.10.287.130">
    <property type="match status" value="1"/>
</dbReference>
<dbReference type="PROSITE" id="PS50109">
    <property type="entry name" value="HIS_KIN"/>
    <property type="match status" value="1"/>
</dbReference>
<dbReference type="InterPro" id="IPR036097">
    <property type="entry name" value="HisK_dim/P_sf"/>
</dbReference>
<evidence type="ECO:0000256" key="16">
    <source>
        <dbReference type="SAM" id="MobiDB-lite"/>
    </source>
</evidence>
<evidence type="ECO:0000256" key="15">
    <source>
        <dbReference type="PROSITE-ProRule" id="PRU00169"/>
    </source>
</evidence>
<dbReference type="InterPro" id="IPR004358">
    <property type="entry name" value="Sig_transdc_His_kin-like_C"/>
</dbReference>
<gene>
    <name evidence="21" type="ORF">CDV49_13720</name>
</gene>
<dbReference type="PRINTS" id="PR00344">
    <property type="entry name" value="BCTRLSENSOR"/>
</dbReference>
<dbReference type="FunFam" id="1.10.287.130:FF:000004">
    <property type="entry name" value="Ethylene receptor 1"/>
    <property type="match status" value="1"/>
</dbReference>
<dbReference type="CDD" id="cd17546">
    <property type="entry name" value="REC_hyHK_CKI1_RcsC-like"/>
    <property type="match status" value="1"/>
</dbReference>
<dbReference type="InterPro" id="IPR036890">
    <property type="entry name" value="HATPase_C_sf"/>
</dbReference>
<dbReference type="SUPFAM" id="SSF47226">
    <property type="entry name" value="Histidine-containing phosphotransfer domain, HPT domain"/>
    <property type="match status" value="1"/>
</dbReference>
<evidence type="ECO:0000259" key="18">
    <source>
        <dbReference type="PROSITE" id="PS50109"/>
    </source>
</evidence>
<evidence type="ECO:0000256" key="7">
    <source>
        <dbReference type="ARBA" id="ARBA00022692"/>
    </source>
</evidence>
<evidence type="ECO:0000256" key="13">
    <source>
        <dbReference type="ARBA" id="ARBA00023136"/>
    </source>
</evidence>
<feature type="modified residue" description="4-aspartylphosphate" evidence="15">
    <location>
        <position position="800"/>
    </location>
</feature>
<feature type="region of interest" description="Disordered" evidence="16">
    <location>
        <begin position="96"/>
        <end position="120"/>
    </location>
</feature>
<comment type="subcellular location">
    <subcellularLocation>
        <location evidence="2">Cell membrane</location>
        <topology evidence="2">Multi-pass membrane protein</topology>
    </subcellularLocation>
</comment>
<feature type="transmembrane region" description="Helical" evidence="17">
    <location>
        <begin position="230"/>
        <end position="250"/>
    </location>
</feature>
<keyword evidence="13 17" id="KW-0472">Membrane</keyword>
<dbReference type="PANTHER" id="PTHR45339">
    <property type="entry name" value="HYBRID SIGNAL TRANSDUCTION HISTIDINE KINASE J"/>
    <property type="match status" value="1"/>
</dbReference>
<feature type="transmembrane region" description="Helical" evidence="17">
    <location>
        <begin position="175"/>
        <end position="194"/>
    </location>
</feature>
<evidence type="ECO:0000256" key="6">
    <source>
        <dbReference type="ARBA" id="ARBA00022679"/>
    </source>
</evidence>
<sequence>MCPGPGQSRRGFGAPYFRPEPHDFRPEPHGRLTFRQTFAASLTSSEWVGGRKWTDDGSPLFSAGHEASDAAGRPGPSCAGGRVPVAGRAGTVCGLRPPLGRAGGSPPHRGRIGRSADRAGWRGQSHHRGLRFAVLSRSGAESRRLACPARTATGGLLHVGGDEMNQELDALRRRFGRFLIPLLWAHVPLLAVIAQMTGRSVIQALGAGVLIAGAYHLTWHRHGIAPPTRYLSAVALVAEPAVILALLNGHSWQMDGHMYFFAMLALTIAWFDERATLAAALVTGLHHLLLLVLLPGLVFPSDAHLARVLLHAAIVAFQTGVLVWLIRMVVFRFHRVRQLHAELSVANDRLTERRQEAEAANQSKGLFLANMSHEIRTPMNAILGFCHLLQRGTLTNRQDEHVRKISDAGETLLRVINDILDYSKNEAGRLSLEERPFDIRKVIEAQVQMMGAEADIKGVALHLRLGHDLPHVVVGDAHRFGQVLLNLIGNAVKFSSGGTVTVSARLTSAANDRATVEVSVSDTGIGMTTDQQAKLFSPFAQADSSTTRRFGGTGLGLAICRQIVETMGGGISVQSEPGRGSTFVATVTFGLAQDAPLIPCERLRSLRVLLVDDNPAARQLLAEFFTGWGVEADLVASGSEAVAAVAAAAGTASPYDLLLLDWKMPGMDGMDTVNALKALALPKLPAIVVVTAYGADTFAGEHGVEQIAAFLAKPVDPQAMMTTLSRLFPEERREAVRAPMVSERLQGARVLLVEDNDINREIATALLADAGLRIDTAANGRIAVERVTAQGGSYAAVLMDVQMPEMDGLAATRAIRALPAFSGLPIIAMTAHAHEHERQRCFDAGMDDHIAKPVDPALLVQTLDRWLKPGVIEALQTAAAASGPPIDIAAALLRVSGKRDLLRRLLQHFAAAYASAPNDIAGLLHLQQPAEARRLAHALRGDAATIEAAAVRDIASEVEDMLDRGTEGEAMARLPALEQALLPVLAAVRALTESPPDGDAVKVTRFG</sequence>
<dbReference type="CDD" id="cd16922">
    <property type="entry name" value="HATPase_EvgS-ArcB-TorS-like"/>
    <property type="match status" value="1"/>
</dbReference>
<evidence type="ECO:0000256" key="3">
    <source>
        <dbReference type="ARBA" id="ARBA00012438"/>
    </source>
</evidence>
<dbReference type="PROSITE" id="PS50894">
    <property type="entry name" value="HPT"/>
    <property type="match status" value="1"/>
</dbReference>
<evidence type="ECO:0000256" key="10">
    <source>
        <dbReference type="ARBA" id="ARBA00022840"/>
    </source>
</evidence>
<evidence type="ECO:0000259" key="20">
    <source>
        <dbReference type="PROSITE" id="PS50894"/>
    </source>
</evidence>
<feature type="region of interest" description="Disordered" evidence="16">
    <location>
        <begin position="59"/>
        <end position="83"/>
    </location>
</feature>
<evidence type="ECO:0000256" key="2">
    <source>
        <dbReference type="ARBA" id="ARBA00004651"/>
    </source>
</evidence>
<dbReference type="Pfam" id="PF01627">
    <property type="entry name" value="Hpt"/>
    <property type="match status" value="1"/>
</dbReference>
<keyword evidence="7 17" id="KW-0812">Transmembrane</keyword>
<evidence type="ECO:0000256" key="8">
    <source>
        <dbReference type="ARBA" id="ARBA00022741"/>
    </source>
</evidence>
<dbReference type="EMBL" id="NIPW01000027">
    <property type="protein sequence ID" value="OWJ76555.1"/>
    <property type="molecule type" value="Genomic_DNA"/>
</dbReference>